<keyword evidence="6" id="KW-0119">Carbohydrate metabolism</keyword>
<dbReference type="PROSITE" id="PS01140">
    <property type="entry name" value="GLYCOSYL_HYDROL_F45"/>
    <property type="match status" value="1"/>
</dbReference>
<comment type="catalytic activity">
    <reaction evidence="1 9">
        <text>Endohydrolysis of (1-&gt;4)-beta-D-glucosidic linkages in cellulose, lichenin and cereal beta-D-glucans.</text>
        <dbReference type="EC" id="3.2.1.4"/>
    </reaction>
</comment>
<keyword evidence="8" id="KW-0624">Polysaccharide degradation</keyword>
<feature type="chain" id="PRO_5006831837" description="Cellulase" evidence="10">
    <location>
        <begin position="17"/>
        <end position="229"/>
    </location>
</feature>
<dbReference type="AlphaFoldDB" id="A0A0U2Q4X0"/>
<keyword evidence="10" id="KW-0732">Signal</keyword>
<evidence type="ECO:0000256" key="2">
    <source>
        <dbReference type="ARBA" id="ARBA00007793"/>
    </source>
</evidence>
<gene>
    <name evidence="12" type="primary">eng-1</name>
</gene>
<evidence type="ECO:0000313" key="12">
    <source>
        <dbReference type="EMBL" id="ALL62702.1"/>
    </source>
</evidence>
<protein>
    <recommendedName>
        <fullName evidence="3 9">Cellulase</fullName>
        <ecNumber evidence="3 9">3.2.1.4</ecNumber>
    </recommendedName>
</protein>
<evidence type="ECO:0000259" key="11">
    <source>
        <dbReference type="PROSITE" id="PS01140"/>
    </source>
</evidence>
<dbReference type="InterPro" id="IPR052288">
    <property type="entry name" value="GH45_Enzymes"/>
</dbReference>
<keyword evidence="7" id="KW-0326">Glycosidase</keyword>
<feature type="signal peptide" evidence="10">
    <location>
        <begin position="1"/>
        <end position="16"/>
    </location>
</feature>
<keyword evidence="4" id="KW-0378">Hydrolase</keyword>
<evidence type="ECO:0000256" key="7">
    <source>
        <dbReference type="ARBA" id="ARBA00023295"/>
    </source>
</evidence>
<evidence type="ECO:0000256" key="4">
    <source>
        <dbReference type="ARBA" id="ARBA00022801"/>
    </source>
</evidence>
<dbReference type="Gene3D" id="2.40.40.10">
    <property type="entry name" value="RlpA-like domain"/>
    <property type="match status" value="1"/>
</dbReference>
<name>A0A0U2Q4X0_9BILA</name>
<sequence>MVQFIGLLALLPFVLTANGQSGTGTTTRYWDCCKPSCSWPGKAQFKQGPVQTCGVDDKPLNDGGNTASGCNGGGAYTCSTQQPWAVNDTTSYGFAAANIGGSSESQWCCACYKLTFTSGPVSGKDFVVQVTNTGADLGANHFDLQIPGGGVGLFNGCSAQWKAPSQGWGKQYGGIDTVDQCSQLPAALQSGCKWRFEWFKNADNPSMKFEKVKCPAEITKKSGCIRADE</sequence>
<evidence type="ECO:0000256" key="1">
    <source>
        <dbReference type="ARBA" id="ARBA00000966"/>
    </source>
</evidence>
<organism evidence="12">
    <name type="scientific">Aphelenchoides besseyi</name>
    <dbReference type="NCBI Taxonomy" id="269767"/>
    <lineage>
        <taxon>Eukaryota</taxon>
        <taxon>Metazoa</taxon>
        <taxon>Ecdysozoa</taxon>
        <taxon>Nematoda</taxon>
        <taxon>Chromadorea</taxon>
        <taxon>Rhabditida</taxon>
        <taxon>Tylenchina</taxon>
        <taxon>Tylenchomorpha</taxon>
        <taxon>Aphelenchoidea</taxon>
        <taxon>Aphelenchoididae</taxon>
        <taxon>Aphelenchoides</taxon>
    </lineage>
</organism>
<evidence type="ECO:0000256" key="3">
    <source>
        <dbReference type="ARBA" id="ARBA00012601"/>
    </source>
</evidence>
<dbReference type="InterPro" id="IPR036908">
    <property type="entry name" value="RlpA-like_sf"/>
</dbReference>
<dbReference type="GO" id="GO:0008810">
    <property type="term" value="F:cellulase activity"/>
    <property type="evidence" value="ECO:0007669"/>
    <property type="project" value="UniProtKB-EC"/>
</dbReference>
<accession>A0A0U2Q4X0</accession>
<reference evidence="12" key="1">
    <citation type="submission" date="2015-02" db="EMBL/GenBank/DDBJ databases">
        <authorList>
            <person name="Chooi Y.-H."/>
        </authorList>
    </citation>
    <scope>NUCLEOTIDE SEQUENCE</scope>
    <source>
        <strain evidence="12">Rl</strain>
    </source>
</reference>
<evidence type="ECO:0000256" key="6">
    <source>
        <dbReference type="ARBA" id="ARBA00023277"/>
    </source>
</evidence>
<dbReference type="EMBL" id="KP754666">
    <property type="protein sequence ID" value="ALL62702.1"/>
    <property type="molecule type" value="mRNA"/>
</dbReference>
<dbReference type="GO" id="GO:0030245">
    <property type="term" value="P:cellulose catabolic process"/>
    <property type="evidence" value="ECO:0007669"/>
    <property type="project" value="UniProtKB-KW"/>
</dbReference>
<comment type="similarity">
    <text evidence="2">Belongs to the glycosyl hydrolase 45 (cellulase K) family.</text>
</comment>
<dbReference type="EC" id="3.2.1.4" evidence="3 9"/>
<dbReference type="PANTHER" id="PTHR39730">
    <property type="entry name" value="ENDOGLUCANASE 1"/>
    <property type="match status" value="1"/>
</dbReference>
<dbReference type="PANTHER" id="PTHR39730:SF1">
    <property type="entry name" value="ENDOGLUCANASE 1"/>
    <property type="match status" value="1"/>
</dbReference>
<dbReference type="SUPFAM" id="SSF50685">
    <property type="entry name" value="Barwin-like endoglucanases"/>
    <property type="match status" value="1"/>
</dbReference>
<evidence type="ECO:0000256" key="10">
    <source>
        <dbReference type="SAM" id="SignalP"/>
    </source>
</evidence>
<proteinExistence type="evidence at transcript level"/>
<dbReference type="Pfam" id="PF02015">
    <property type="entry name" value="Glyco_hydro_45"/>
    <property type="match status" value="1"/>
</dbReference>
<feature type="active site" description="Nucleophile" evidence="9">
    <location>
        <position position="31"/>
    </location>
</feature>
<dbReference type="InterPro" id="IPR000334">
    <property type="entry name" value="Glyco_hydro_45"/>
</dbReference>
<keyword evidence="5" id="KW-0136">Cellulose degradation</keyword>
<feature type="domain" description="Glycosyl hydrolases family 45 active site" evidence="11">
    <location>
        <begin position="26"/>
        <end position="37"/>
    </location>
</feature>
<evidence type="ECO:0000256" key="9">
    <source>
        <dbReference type="PROSITE-ProRule" id="PRU10069"/>
    </source>
</evidence>
<evidence type="ECO:0000256" key="5">
    <source>
        <dbReference type="ARBA" id="ARBA00023001"/>
    </source>
</evidence>
<evidence type="ECO:0000256" key="8">
    <source>
        <dbReference type="ARBA" id="ARBA00023326"/>
    </source>
</evidence>
<dbReference type="CDD" id="cd22278">
    <property type="entry name" value="DPBB_GH45_endoglucanase"/>
    <property type="match status" value="1"/>
</dbReference>